<reference evidence="3" key="1">
    <citation type="submission" date="2020-11" db="EMBL/GenBank/DDBJ databases">
        <authorList>
            <consortium name="DOE Joint Genome Institute"/>
            <person name="Ahrendt S."/>
            <person name="Riley R."/>
            <person name="Andreopoulos W."/>
            <person name="Labutti K."/>
            <person name="Pangilinan J."/>
            <person name="Ruiz-Duenas F.J."/>
            <person name="Barrasa J.M."/>
            <person name="Sanchez-Garcia M."/>
            <person name="Camarero S."/>
            <person name="Miyauchi S."/>
            <person name="Serrano A."/>
            <person name="Linde D."/>
            <person name="Babiker R."/>
            <person name="Drula E."/>
            <person name="Ayuso-Fernandez I."/>
            <person name="Pacheco R."/>
            <person name="Padilla G."/>
            <person name="Ferreira P."/>
            <person name="Barriuso J."/>
            <person name="Kellner H."/>
            <person name="Castanera R."/>
            <person name="Alfaro M."/>
            <person name="Ramirez L."/>
            <person name="Pisabarro A.G."/>
            <person name="Kuo A."/>
            <person name="Tritt A."/>
            <person name="Lipzen A."/>
            <person name="He G."/>
            <person name="Yan M."/>
            <person name="Ng V."/>
            <person name="Cullen D."/>
            <person name="Martin F."/>
            <person name="Rosso M.-N."/>
            <person name="Henrissat B."/>
            <person name="Hibbett D."/>
            <person name="Martinez A.T."/>
            <person name="Grigoriev I.V."/>
        </authorList>
    </citation>
    <scope>NUCLEOTIDE SEQUENCE</scope>
    <source>
        <strain evidence="3">CIRM-BRFM 674</strain>
    </source>
</reference>
<keyword evidence="2" id="KW-1133">Transmembrane helix</keyword>
<organism evidence="3 4">
    <name type="scientific">Pholiota conissans</name>
    <dbReference type="NCBI Taxonomy" id="109636"/>
    <lineage>
        <taxon>Eukaryota</taxon>
        <taxon>Fungi</taxon>
        <taxon>Dikarya</taxon>
        <taxon>Basidiomycota</taxon>
        <taxon>Agaricomycotina</taxon>
        <taxon>Agaricomycetes</taxon>
        <taxon>Agaricomycetidae</taxon>
        <taxon>Agaricales</taxon>
        <taxon>Agaricineae</taxon>
        <taxon>Strophariaceae</taxon>
        <taxon>Pholiota</taxon>
    </lineage>
</organism>
<gene>
    <name evidence="3" type="ORF">BDN70DRAFT_998945</name>
</gene>
<keyword evidence="4" id="KW-1185">Reference proteome</keyword>
<sequence>MTDGRARVGERGWANEDGRARIGGRGRKLALASFILVTLALALALAFLVALVHLSSVALPRSLFLSLGRNGMDKGGQGEGLRASSGRESEERVVDYDEQPGGKAGTRNRWTSDEPAGERGGRSGEGGCADGQEEDRRASEERTRDVIQCAPAASTPPPPPAPAQMGLKNPNIFLLIFPTFSAPEIPARRNNLDPRPALAALHSEHTPLPSLPAPPAG</sequence>
<dbReference type="AlphaFoldDB" id="A0A9P5YK54"/>
<dbReference type="Proteomes" id="UP000807469">
    <property type="component" value="Unassembled WGS sequence"/>
</dbReference>
<name>A0A9P5YK54_9AGAR</name>
<feature type="region of interest" description="Disordered" evidence="1">
    <location>
        <begin position="69"/>
        <end position="163"/>
    </location>
</feature>
<keyword evidence="2" id="KW-0812">Transmembrane</keyword>
<protein>
    <submittedName>
        <fullName evidence="3">Uncharacterized protein</fullName>
    </submittedName>
</protein>
<comment type="caution">
    <text evidence="3">The sequence shown here is derived from an EMBL/GenBank/DDBJ whole genome shotgun (WGS) entry which is preliminary data.</text>
</comment>
<evidence type="ECO:0000256" key="2">
    <source>
        <dbReference type="SAM" id="Phobius"/>
    </source>
</evidence>
<feature type="compositionally biased region" description="Basic and acidic residues" evidence="1">
    <location>
        <begin position="134"/>
        <end position="145"/>
    </location>
</feature>
<proteinExistence type="predicted"/>
<feature type="compositionally biased region" description="Basic and acidic residues" evidence="1">
    <location>
        <begin position="85"/>
        <end position="95"/>
    </location>
</feature>
<evidence type="ECO:0000256" key="1">
    <source>
        <dbReference type="SAM" id="MobiDB-lite"/>
    </source>
</evidence>
<keyword evidence="2" id="KW-0472">Membrane</keyword>
<dbReference type="EMBL" id="MU156015">
    <property type="protein sequence ID" value="KAF9470413.1"/>
    <property type="molecule type" value="Genomic_DNA"/>
</dbReference>
<evidence type="ECO:0000313" key="4">
    <source>
        <dbReference type="Proteomes" id="UP000807469"/>
    </source>
</evidence>
<accession>A0A9P5YK54</accession>
<feature type="transmembrane region" description="Helical" evidence="2">
    <location>
        <begin position="29"/>
        <end position="54"/>
    </location>
</feature>
<feature type="compositionally biased region" description="Basic and acidic residues" evidence="1">
    <location>
        <begin position="110"/>
        <end position="122"/>
    </location>
</feature>
<feature type="region of interest" description="Disordered" evidence="1">
    <location>
        <begin position="185"/>
        <end position="217"/>
    </location>
</feature>
<evidence type="ECO:0000313" key="3">
    <source>
        <dbReference type="EMBL" id="KAF9470413.1"/>
    </source>
</evidence>